<proteinExistence type="predicted"/>
<dbReference type="EMBL" id="JAULSV010000004">
    <property type="protein sequence ID" value="KAK0647155.1"/>
    <property type="molecule type" value="Genomic_DNA"/>
</dbReference>
<name>A0AA39Y844_9PEZI</name>
<sequence length="126" mass="14022">MTTSCDYLTLISRVGPLTTTFTPPADCTGNPQLDLLHKTSVSPAPPYDLDPVGVLHASETCEPSKIETKRGFPVETYYFLLAGCVSARVHHRQNPGLRLPRRDPPSEALVLCCRNGYWVDRKSNFF</sequence>
<gene>
    <name evidence="1" type="ORF">B0T16DRAFT_459014</name>
</gene>
<organism evidence="1 2">
    <name type="scientific">Cercophora newfieldiana</name>
    <dbReference type="NCBI Taxonomy" id="92897"/>
    <lineage>
        <taxon>Eukaryota</taxon>
        <taxon>Fungi</taxon>
        <taxon>Dikarya</taxon>
        <taxon>Ascomycota</taxon>
        <taxon>Pezizomycotina</taxon>
        <taxon>Sordariomycetes</taxon>
        <taxon>Sordariomycetidae</taxon>
        <taxon>Sordariales</taxon>
        <taxon>Lasiosphaeriaceae</taxon>
        <taxon>Cercophora</taxon>
    </lineage>
</organism>
<evidence type="ECO:0000313" key="2">
    <source>
        <dbReference type="Proteomes" id="UP001174936"/>
    </source>
</evidence>
<comment type="caution">
    <text evidence="1">The sequence shown here is derived from an EMBL/GenBank/DDBJ whole genome shotgun (WGS) entry which is preliminary data.</text>
</comment>
<accession>A0AA39Y844</accession>
<evidence type="ECO:0000313" key="1">
    <source>
        <dbReference type="EMBL" id="KAK0647155.1"/>
    </source>
</evidence>
<protein>
    <submittedName>
        <fullName evidence="1">Uncharacterized protein</fullName>
    </submittedName>
</protein>
<reference evidence="1" key="1">
    <citation type="submission" date="2023-06" db="EMBL/GenBank/DDBJ databases">
        <title>Genome-scale phylogeny and comparative genomics of the fungal order Sordariales.</title>
        <authorList>
            <consortium name="Lawrence Berkeley National Laboratory"/>
            <person name="Hensen N."/>
            <person name="Bonometti L."/>
            <person name="Westerberg I."/>
            <person name="Brannstrom I.O."/>
            <person name="Guillou S."/>
            <person name="Cros-Aarteil S."/>
            <person name="Calhoun S."/>
            <person name="Haridas S."/>
            <person name="Kuo A."/>
            <person name="Mondo S."/>
            <person name="Pangilinan J."/>
            <person name="Riley R."/>
            <person name="Labutti K."/>
            <person name="Andreopoulos B."/>
            <person name="Lipzen A."/>
            <person name="Chen C."/>
            <person name="Yanf M."/>
            <person name="Daum C."/>
            <person name="Ng V."/>
            <person name="Clum A."/>
            <person name="Steindorff A."/>
            <person name="Ohm R."/>
            <person name="Martin F."/>
            <person name="Silar P."/>
            <person name="Natvig D."/>
            <person name="Lalanne C."/>
            <person name="Gautier V."/>
            <person name="Ament-Velasquez S.L."/>
            <person name="Kruys A."/>
            <person name="Hutchinson M.I."/>
            <person name="Powell A.J."/>
            <person name="Barry K."/>
            <person name="Miller A.N."/>
            <person name="Grigoriev I.V."/>
            <person name="Debuchy R."/>
            <person name="Gladieux P."/>
            <person name="Thoren M.H."/>
            <person name="Johannesson H."/>
        </authorList>
    </citation>
    <scope>NUCLEOTIDE SEQUENCE</scope>
    <source>
        <strain evidence="1">SMH2532-1</strain>
    </source>
</reference>
<keyword evidence="2" id="KW-1185">Reference proteome</keyword>
<dbReference type="AlphaFoldDB" id="A0AA39Y844"/>
<dbReference type="Proteomes" id="UP001174936">
    <property type="component" value="Unassembled WGS sequence"/>
</dbReference>